<comment type="caution">
    <text evidence="1">The sequence shown here is derived from an EMBL/GenBank/DDBJ whole genome shotgun (WGS) entry which is preliminary data.</text>
</comment>
<evidence type="ECO:0000313" key="2">
    <source>
        <dbReference type="Proteomes" id="UP000460287"/>
    </source>
</evidence>
<evidence type="ECO:0000313" key="1">
    <source>
        <dbReference type="EMBL" id="MSR90351.1"/>
    </source>
</evidence>
<dbReference type="Proteomes" id="UP000460287">
    <property type="component" value="Unassembled WGS sequence"/>
</dbReference>
<protein>
    <submittedName>
        <fullName evidence="1">Uncharacterized protein</fullName>
    </submittedName>
</protein>
<proteinExistence type="predicted"/>
<name>A0A7X2MWF6_9CLOT</name>
<accession>A0A7X2MWF6</accession>
<reference evidence="1 2" key="1">
    <citation type="submission" date="2019-08" db="EMBL/GenBank/DDBJ databases">
        <title>In-depth cultivation of the pig gut microbiome towards novel bacterial diversity and tailored functional studies.</title>
        <authorList>
            <person name="Wylensek D."/>
            <person name="Hitch T.C.A."/>
            <person name="Clavel T."/>
        </authorList>
    </citation>
    <scope>NUCLEOTIDE SEQUENCE [LARGE SCALE GENOMIC DNA]</scope>
    <source>
        <strain evidence="1 2">WCA-383-APC-5B</strain>
    </source>
</reference>
<keyword evidence="2" id="KW-1185">Reference proteome</keyword>
<dbReference type="RefSeq" id="WP_154530239.1">
    <property type="nucleotide sequence ID" value="NZ_VULX01000002.1"/>
</dbReference>
<organism evidence="1 2">
    <name type="scientific">Inconstantimicrobium porci</name>
    <dbReference type="NCBI Taxonomy" id="2652291"/>
    <lineage>
        <taxon>Bacteria</taxon>
        <taxon>Bacillati</taxon>
        <taxon>Bacillota</taxon>
        <taxon>Clostridia</taxon>
        <taxon>Eubacteriales</taxon>
        <taxon>Clostridiaceae</taxon>
        <taxon>Inconstantimicrobium</taxon>
    </lineage>
</organism>
<sequence>MEYKGSGFVDFGRINKVLEYTSNSISKASKVNRQEECKEVINKDELSLKKKKSIDVQENYGSERYLICNPNMLYRYVSKSFVDKSNYKVNKAAYKEAAKRYGKRRFKKKNYFEESYI</sequence>
<dbReference type="EMBL" id="VULX01000002">
    <property type="protein sequence ID" value="MSR90351.1"/>
    <property type="molecule type" value="Genomic_DNA"/>
</dbReference>
<gene>
    <name evidence="1" type="ORF">FYJ33_02710</name>
</gene>
<dbReference type="AlphaFoldDB" id="A0A7X2MWF6"/>